<protein>
    <submittedName>
        <fullName evidence="1">Uncharacterized protein</fullName>
    </submittedName>
</protein>
<dbReference type="AlphaFoldDB" id="A0A4Q7MT84"/>
<name>A0A4Q7MT84_9BACT</name>
<evidence type="ECO:0000313" key="1">
    <source>
        <dbReference type="EMBL" id="RZS72035.1"/>
    </source>
</evidence>
<dbReference type="Gene3D" id="3.10.450.360">
    <property type="match status" value="1"/>
</dbReference>
<accession>A0A4Q7MT84</accession>
<dbReference type="Proteomes" id="UP000293874">
    <property type="component" value="Unassembled WGS sequence"/>
</dbReference>
<dbReference type="EMBL" id="SGXA01000002">
    <property type="protein sequence ID" value="RZS72035.1"/>
    <property type="molecule type" value="Genomic_DNA"/>
</dbReference>
<proteinExistence type="predicted"/>
<sequence length="141" mass="15946">MGVFTMMVALSSFAHNGEEVNENVLRAFNKEFADAQDVNWEVGKTVLKATFRLNGQVLFAYYQETGNLVAVTRNIMSGQLPITLLADLKRNYQEYWITDLFEISAADSTNYYITLQSADQTIILKSSGVQGWQTFRKQKAS</sequence>
<evidence type="ECO:0000313" key="2">
    <source>
        <dbReference type="Proteomes" id="UP000293874"/>
    </source>
</evidence>
<reference evidence="1 2" key="1">
    <citation type="submission" date="2019-02" db="EMBL/GenBank/DDBJ databases">
        <title>Genomic Encyclopedia of Type Strains, Phase IV (KMG-IV): sequencing the most valuable type-strain genomes for metagenomic binning, comparative biology and taxonomic classification.</title>
        <authorList>
            <person name="Goeker M."/>
        </authorList>
    </citation>
    <scope>NUCLEOTIDE SEQUENCE [LARGE SCALE GENOMIC DNA]</scope>
    <source>
        <strain evidence="1 2">DSM 18116</strain>
    </source>
</reference>
<organism evidence="1 2">
    <name type="scientific">Pseudobacter ginsenosidimutans</name>
    <dbReference type="NCBI Taxonomy" id="661488"/>
    <lineage>
        <taxon>Bacteria</taxon>
        <taxon>Pseudomonadati</taxon>
        <taxon>Bacteroidota</taxon>
        <taxon>Chitinophagia</taxon>
        <taxon>Chitinophagales</taxon>
        <taxon>Chitinophagaceae</taxon>
        <taxon>Pseudobacter</taxon>
    </lineage>
</organism>
<comment type="caution">
    <text evidence="1">The sequence shown here is derived from an EMBL/GenBank/DDBJ whole genome shotgun (WGS) entry which is preliminary data.</text>
</comment>
<keyword evidence="2" id="KW-1185">Reference proteome</keyword>
<dbReference type="SUPFAM" id="SSF160574">
    <property type="entry name" value="BT0923-like"/>
    <property type="match status" value="1"/>
</dbReference>
<gene>
    <name evidence="1" type="ORF">EV199_3950</name>
</gene>